<keyword evidence="3" id="KW-1185">Reference proteome</keyword>
<accession>A0ABU8LUB9</accession>
<dbReference type="Pfam" id="PF00248">
    <property type="entry name" value="Aldo_ket_red"/>
    <property type="match status" value="1"/>
</dbReference>
<dbReference type="CDD" id="cd19090">
    <property type="entry name" value="AKR_AKR15A-like"/>
    <property type="match status" value="1"/>
</dbReference>
<dbReference type="SUPFAM" id="SSF51430">
    <property type="entry name" value="NAD(P)-linked oxidoreductase"/>
    <property type="match status" value="1"/>
</dbReference>
<reference evidence="2 3" key="1">
    <citation type="submission" date="2024-02" db="EMBL/GenBank/DDBJ databases">
        <authorList>
            <person name="Saticioglu I.B."/>
        </authorList>
    </citation>
    <scope>NUCLEOTIDE SEQUENCE [LARGE SCALE GENOMIC DNA]</scope>
    <source>
        <strain evidence="2 3">Mu-86</strain>
    </source>
</reference>
<evidence type="ECO:0000313" key="3">
    <source>
        <dbReference type="Proteomes" id="UP001368654"/>
    </source>
</evidence>
<dbReference type="PANTHER" id="PTHR42686">
    <property type="entry name" value="GH17980P-RELATED"/>
    <property type="match status" value="1"/>
</dbReference>
<feature type="domain" description="NADP-dependent oxidoreductase" evidence="1">
    <location>
        <begin position="7"/>
        <end position="290"/>
    </location>
</feature>
<protein>
    <submittedName>
        <fullName evidence="2">Aldo/keto reductase</fullName>
    </submittedName>
</protein>
<comment type="caution">
    <text evidence="2">The sequence shown here is derived from an EMBL/GenBank/DDBJ whole genome shotgun (WGS) entry which is preliminary data.</text>
</comment>
<dbReference type="InterPro" id="IPR020471">
    <property type="entry name" value="AKR"/>
</dbReference>
<dbReference type="Proteomes" id="UP001368654">
    <property type="component" value="Unassembled WGS sequence"/>
</dbReference>
<evidence type="ECO:0000259" key="1">
    <source>
        <dbReference type="Pfam" id="PF00248"/>
    </source>
</evidence>
<name>A0ABU8LUB9_9MICO</name>
<dbReference type="PANTHER" id="PTHR42686:SF1">
    <property type="entry name" value="GH17980P-RELATED"/>
    <property type="match status" value="1"/>
</dbReference>
<gene>
    <name evidence="2" type="ORF">WDU96_04590</name>
</gene>
<dbReference type="EMBL" id="JBBDGL010000001">
    <property type="protein sequence ID" value="MEJ1154880.1"/>
    <property type="molecule type" value="Genomic_DNA"/>
</dbReference>
<dbReference type="RefSeq" id="WP_337337305.1">
    <property type="nucleotide sequence ID" value="NZ_JBBDGL010000001.1"/>
</dbReference>
<organism evidence="2 3">
    <name type="scientific">Microbacterium marmarense</name>
    <dbReference type="NCBI Taxonomy" id="3122051"/>
    <lineage>
        <taxon>Bacteria</taxon>
        <taxon>Bacillati</taxon>
        <taxon>Actinomycetota</taxon>
        <taxon>Actinomycetes</taxon>
        <taxon>Micrococcales</taxon>
        <taxon>Microbacteriaceae</taxon>
        <taxon>Microbacterium</taxon>
    </lineage>
</organism>
<sequence length="303" mass="32399">MTLNVSPLTLGTSGLGRNSLRGSAEETAAVHIAVDLLSSEHTFVDTSNSYAGGRSESVIGRALRQVGEESRYRVISKVDCDPETGAFGRDRVLRSFDETKAKLGVDRLPLLHFHDPYSVSFEEAVGRRGALEALIELRESGQVDAIGIAAGPVPMIERYLQTQVFDAVLCHNRYTLVDQSAASMFAAAKEQGLTVFNAAPFGSGLLAKGPGSQYHYAPASEELQAWVAKAIDVCAEHEVTLPAVALHFSLRNANIDSTIVGVVSPGRLQQLNDLHAEVVPDEVWGAIAALGSAPAAIDDSQYR</sequence>
<dbReference type="InterPro" id="IPR023210">
    <property type="entry name" value="NADP_OxRdtase_dom"/>
</dbReference>
<evidence type="ECO:0000313" key="2">
    <source>
        <dbReference type="EMBL" id="MEJ1154880.1"/>
    </source>
</evidence>
<proteinExistence type="predicted"/>
<dbReference type="InterPro" id="IPR036812">
    <property type="entry name" value="NAD(P)_OxRdtase_dom_sf"/>
</dbReference>
<dbReference type="Gene3D" id="3.20.20.100">
    <property type="entry name" value="NADP-dependent oxidoreductase domain"/>
    <property type="match status" value="1"/>
</dbReference>